<evidence type="ECO:0000256" key="3">
    <source>
        <dbReference type="ARBA" id="ARBA00022670"/>
    </source>
</evidence>
<keyword evidence="3 9" id="KW-0645">Protease</keyword>
<evidence type="ECO:0000256" key="4">
    <source>
        <dbReference type="ARBA" id="ARBA00022692"/>
    </source>
</evidence>
<dbReference type="AlphaFoldDB" id="A0A231V3Y2"/>
<comment type="caution">
    <text evidence="9">Lacks conserved residue(s) required for the propagation of feature annotation.</text>
</comment>
<evidence type="ECO:0000256" key="6">
    <source>
        <dbReference type="ARBA" id="ARBA00022801"/>
    </source>
</evidence>
<dbReference type="EMBL" id="NBYO01000001">
    <property type="protein sequence ID" value="OXT02893.1"/>
    <property type="molecule type" value="Genomic_DNA"/>
</dbReference>
<dbReference type="PRINTS" id="PR00781">
    <property type="entry name" value="LIPOSIGPTASE"/>
</dbReference>
<dbReference type="GO" id="GO:0005886">
    <property type="term" value="C:plasma membrane"/>
    <property type="evidence" value="ECO:0007669"/>
    <property type="project" value="UniProtKB-SubCell"/>
</dbReference>
<comment type="similarity">
    <text evidence="1 9 11">Belongs to the peptidase A8 family.</text>
</comment>
<dbReference type="HAMAP" id="MF_00161">
    <property type="entry name" value="LspA"/>
    <property type="match status" value="1"/>
</dbReference>
<dbReference type="RefSeq" id="WP_094076840.1">
    <property type="nucleotide sequence ID" value="NZ_NBYO01000001.1"/>
</dbReference>
<comment type="catalytic activity">
    <reaction evidence="9 10">
        <text>Release of signal peptides from bacterial membrane prolipoproteins. Hydrolyzes -Xaa-Yaa-Zaa-|-(S,diacylglyceryl)Cys-, in which Xaa is hydrophobic (preferably Leu), and Yaa (Ala or Ser) and Zaa (Gly or Ala) have small, neutral side chains.</text>
        <dbReference type="EC" id="3.4.23.36"/>
    </reaction>
</comment>
<keyword evidence="13" id="KW-1185">Reference proteome</keyword>
<organism evidence="12 13">
    <name type="scientific">Notoacmeibacter marinus</name>
    <dbReference type="NCBI Taxonomy" id="1876515"/>
    <lineage>
        <taxon>Bacteria</taxon>
        <taxon>Pseudomonadati</taxon>
        <taxon>Pseudomonadota</taxon>
        <taxon>Alphaproteobacteria</taxon>
        <taxon>Hyphomicrobiales</taxon>
        <taxon>Notoacmeibacteraceae</taxon>
        <taxon>Notoacmeibacter</taxon>
    </lineage>
</organism>
<comment type="function">
    <text evidence="9 10">This protein specifically catalyzes the removal of signal peptides from prolipoproteins.</text>
</comment>
<dbReference type="GO" id="GO:0006508">
    <property type="term" value="P:proteolysis"/>
    <property type="evidence" value="ECO:0007669"/>
    <property type="project" value="UniProtKB-KW"/>
</dbReference>
<comment type="subcellular location">
    <subcellularLocation>
        <location evidence="9">Cell membrane</location>
        <topology evidence="9">Multi-pass membrane protein</topology>
    </subcellularLocation>
</comment>
<evidence type="ECO:0000313" key="12">
    <source>
        <dbReference type="EMBL" id="OXT02893.1"/>
    </source>
</evidence>
<keyword evidence="7 9" id="KW-1133">Transmembrane helix</keyword>
<protein>
    <recommendedName>
        <fullName evidence="9">Lipoprotein signal peptidase</fullName>
        <ecNumber evidence="9">3.4.23.36</ecNumber>
    </recommendedName>
    <alternativeName>
        <fullName evidence="9">Prolipoprotein signal peptidase</fullName>
    </alternativeName>
    <alternativeName>
        <fullName evidence="9">Signal peptidase II</fullName>
        <shortName evidence="9">SPase II</shortName>
    </alternativeName>
</protein>
<keyword evidence="6 9" id="KW-0378">Hydrolase</keyword>
<dbReference type="Proteomes" id="UP000215405">
    <property type="component" value="Unassembled WGS sequence"/>
</dbReference>
<proteinExistence type="inferred from homology"/>
<evidence type="ECO:0000256" key="10">
    <source>
        <dbReference type="RuleBase" id="RU000594"/>
    </source>
</evidence>
<dbReference type="UniPathway" id="UPA00665"/>
<feature type="transmembrane region" description="Helical" evidence="9">
    <location>
        <begin position="126"/>
        <end position="151"/>
    </location>
</feature>
<dbReference type="EC" id="3.4.23.36" evidence="9"/>
<dbReference type="GO" id="GO:0004190">
    <property type="term" value="F:aspartic-type endopeptidase activity"/>
    <property type="evidence" value="ECO:0007669"/>
    <property type="project" value="UniProtKB-UniRule"/>
</dbReference>
<evidence type="ECO:0000256" key="7">
    <source>
        <dbReference type="ARBA" id="ARBA00022989"/>
    </source>
</evidence>
<feature type="active site" evidence="9">
    <location>
        <position position="133"/>
    </location>
</feature>
<feature type="transmembrane region" description="Helical" evidence="9">
    <location>
        <begin position="92"/>
        <end position="114"/>
    </location>
</feature>
<keyword evidence="4 9" id="KW-0812">Transmembrane</keyword>
<dbReference type="PANTHER" id="PTHR33695">
    <property type="entry name" value="LIPOPROTEIN SIGNAL PEPTIDASE"/>
    <property type="match status" value="1"/>
</dbReference>
<comment type="caution">
    <text evidence="12">The sequence shown here is derived from an EMBL/GenBank/DDBJ whole genome shotgun (WGS) entry which is preliminary data.</text>
</comment>
<dbReference type="InterPro" id="IPR001872">
    <property type="entry name" value="Peptidase_A8"/>
</dbReference>
<accession>A0A231V3Y2</accession>
<name>A0A231V3Y2_9HYPH</name>
<reference evidence="13" key="1">
    <citation type="journal article" date="2017" name="Int. J. Syst. Evol. Microbiol.">
        <title>Notoacmeibacter marinus gen. nov., sp. nov., isolated from the gut of a limpet and proposal of Notoacmeibacteraceae fam. nov. in the order Rhizobiales of the class Alphaproteobacteria.</title>
        <authorList>
            <person name="Huang Z."/>
            <person name="Guo F."/>
            <person name="Lai Q."/>
        </authorList>
    </citation>
    <scope>NUCLEOTIDE SEQUENCE [LARGE SCALE GENOMIC DNA]</scope>
    <source>
        <strain evidence="13">XMTR2A4</strain>
    </source>
</reference>
<dbReference type="Pfam" id="PF01252">
    <property type="entry name" value="Peptidase_A8"/>
    <property type="match status" value="1"/>
</dbReference>
<evidence type="ECO:0000256" key="8">
    <source>
        <dbReference type="ARBA" id="ARBA00023136"/>
    </source>
</evidence>
<sequence>MKAFGWAVFLIFALVVIDQTVKIWVEAYMEYHQEIELLPVFSLFRTHNTGVAFSMLSDVGPGLLTLLSLAISAFVLWLLWKTPRDHRVARLGYMLIIAGALGNLIDRVTLGYVVDYFLFHTESWSFAVFNLADAFITVGAMLAVLQEILIWRASPRKPS</sequence>
<feature type="active site" evidence="9">
    <location>
        <position position="115"/>
    </location>
</feature>
<dbReference type="PROSITE" id="PS00855">
    <property type="entry name" value="SPASE_II"/>
    <property type="match status" value="1"/>
</dbReference>
<keyword evidence="5 9" id="KW-0064">Aspartyl protease</keyword>
<evidence type="ECO:0000256" key="2">
    <source>
        <dbReference type="ARBA" id="ARBA00022475"/>
    </source>
</evidence>
<evidence type="ECO:0000256" key="11">
    <source>
        <dbReference type="RuleBase" id="RU004181"/>
    </source>
</evidence>
<evidence type="ECO:0000256" key="5">
    <source>
        <dbReference type="ARBA" id="ARBA00022750"/>
    </source>
</evidence>
<keyword evidence="8 9" id="KW-0472">Membrane</keyword>
<dbReference type="PANTHER" id="PTHR33695:SF1">
    <property type="entry name" value="LIPOPROTEIN SIGNAL PEPTIDASE"/>
    <property type="match status" value="1"/>
</dbReference>
<keyword evidence="2 9" id="KW-1003">Cell membrane</keyword>
<gene>
    <name evidence="9" type="primary">lspA</name>
    <name evidence="12" type="ORF">B7H23_03025</name>
</gene>
<comment type="pathway">
    <text evidence="9">Protein modification; lipoprotein biosynthesis (signal peptide cleavage).</text>
</comment>
<evidence type="ECO:0000313" key="13">
    <source>
        <dbReference type="Proteomes" id="UP000215405"/>
    </source>
</evidence>
<feature type="transmembrane region" description="Helical" evidence="9">
    <location>
        <begin position="62"/>
        <end position="80"/>
    </location>
</feature>
<evidence type="ECO:0000256" key="9">
    <source>
        <dbReference type="HAMAP-Rule" id="MF_00161"/>
    </source>
</evidence>
<dbReference type="NCBIfam" id="TIGR00077">
    <property type="entry name" value="lspA"/>
    <property type="match status" value="1"/>
</dbReference>
<evidence type="ECO:0000256" key="1">
    <source>
        <dbReference type="ARBA" id="ARBA00006139"/>
    </source>
</evidence>